<name>A0A4R1HTF8_PSEEN</name>
<dbReference type="EMBL" id="SMFZ01000001">
    <property type="protein sequence ID" value="TCK24661.1"/>
    <property type="molecule type" value="Genomic_DNA"/>
</dbReference>
<sequence>MDAADTAGDGGTAGRADEPVTVAGTREVEVCLLADPDLPATVAHRLAGHLPDLLPDRLGDTAVRWRIDVVQDPFEALVPDYERMVDKARHRVRDNDCLAICLTDAPLRDGNGVVLAEVGADDALAVVSLPALGATRVVRRAMRLVATLVEHLAPPLVCDGDRTPMRRSRSLHRLRDVAVRDPAEYDTDLSCEIIAPRATGLVRLVAGMVRANRPWRLVWGLSAAMGGALAGSAFGIFYSSIWLLADSLPPVRLAFVVVGAFVVHVTWVITGHRLWELGSASGRRDRPSTVLRNIGTTLTVTLGTLVFSTALFVLAVCAALSVITPAFLQATLGHPVGVSDYLRVALMSAVMGTVAGAVGSGLEDTAAVREATYGHRERERRAWS</sequence>
<keyword evidence="2" id="KW-1133">Transmembrane helix</keyword>
<dbReference type="AlphaFoldDB" id="A0A4R1HTF8"/>
<evidence type="ECO:0000313" key="4">
    <source>
        <dbReference type="Proteomes" id="UP000295560"/>
    </source>
</evidence>
<dbReference type="Proteomes" id="UP000295560">
    <property type="component" value="Unassembled WGS sequence"/>
</dbReference>
<gene>
    <name evidence="3" type="ORF">EV378_0444</name>
</gene>
<keyword evidence="2" id="KW-0812">Transmembrane</keyword>
<protein>
    <submittedName>
        <fullName evidence="3">Uncharacterized protein</fullName>
    </submittedName>
</protein>
<feature type="transmembrane region" description="Helical" evidence="2">
    <location>
        <begin position="217"/>
        <end position="241"/>
    </location>
</feature>
<dbReference type="OrthoDB" id="8477132at2"/>
<feature type="transmembrane region" description="Helical" evidence="2">
    <location>
        <begin position="296"/>
        <end position="321"/>
    </location>
</feature>
<evidence type="ECO:0000256" key="1">
    <source>
        <dbReference type="SAM" id="MobiDB-lite"/>
    </source>
</evidence>
<keyword evidence="4" id="KW-1185">Reference proteome</keyword>
<evidence type="ECO:0000313" key="3">
    <source>
        <dbReference type="EMBL" id="TCK24661.1"/>
    </source>
</evidence>
<feature type="transmembrane region" description="Helical" evidence="2">
    <location>
        <begin position="341"/>
        <end position="362"/>
    </location>
</feature>
<dbReference type="RefSeq" id="WP_132421086.1">
    <property type="nucleotide sequence ID" value="NZ_SMFZ01000001.1"/>
</dbReference>
<feature type="transmembrane region" description="Helical" evidence="2">
    <location>
        <begin position="253"/>
        <end position="275"/>
    </location>
</feature>
<reference evidence="3 4" key="1">
    <citation type="submission" date="2019-03" db="EMBL/GenBank/DDBJ databases">
        <title>Sequencing the genomes of 1000 actinobacteria strains.</title>
        <authorList>
            <person name="Klenk H.-P."/>
        </authorList>
    </citation>
    <scope>NUCLEOTIDE SEQUENCE [LARGE SCALE GENOMIC DNA]</scope>
    <source>
        <strain evidence="3 4">DSM 44969</strain>
    </source>
</reference>
<evidence type="ECO:0000256" key="2">
    <source>
        <dbReference type="SAM" id="Phobius"/>
    </source>
</evidence>
<accession>A0A4R1HTF8</accession>
<organism evidence="3 4">
    <name type="scientific">Pseudonocardia endophytica</name>
    <dbReference type="NCBI Taxonomy" id="401976"/>
    <lineage>
        <taxon>Bacteria</taxon>
        <taxon>Bacillati</taxon>
        <taxon>Actinomycetota</taxon>
        <taxon>Actinomycetes</taxon>
        <taxon>Pseudonocardiales</taxon>
        <taxon>Pseudonocardiaceae</taxon>
        <taxon>Pseudonocardia</taxon>
    </lineage>
</organism>
<keyword evidence="2" id="KW-0472">Membrane</keyword>
<comment type="caution">
    <text evidence="3">The sequence shown here is derived from an EMBL/GenBank/DDBJ whole genome shotgun (WGS) entry which is preliminary data.</text>
</comment>
<feature type="region of interest" description="Disordered" evidence="1">
    <location>
        <begin position="1"/>
        <end position="20"/>
    </location>
</feature>
<proteinExistence type="predicted"/>